<dbReference type="InterPro" id="IPR006195">
    <property type="entry name" value="aa-tRNA-synth_II"/>
</dbReference>
<dbReference type="GO" id="GO:0005524">
    <property type="term" value="F:ATP binding"/>
    <property type="evidence" value="ECO:0007669"/>
    <property type="project" value="UniProtKB-KW"/>
</dbReference>
<dbReference type="InterPro" id="IPR004364">
    <property type="entry name" value="Aa-tRNA-synt_II"/>
</dbReference>
<dbReference type="Pfam" id="PF00152">
    <property type="entry name" value="tRNA-synt_2"/>
    <property type="match status" value="1"/>
</dbReference>
<protein>
    <submittedName>
        <fullName evidence="7">Asparaginyl-tRNA synthetase</fullName>
    </submittedName>
</protein>
<evidence type="ECO:0000256" key="5">
    <source>
        <dbReference type="ARBA" id="ARBA00023146"/>
    </source>
</evidence>
<dbReference type="GO" id="GO:0005739">
    <property type="term" value="C:mitochondrion"/>
    <property type="evidence" value="ECO:0007669"/>
    <property type="project" value="TreeGrafter"/>
</dbReference>
<comment type="caution">
    <text evidence="7">The sequence shown here is derived from an EMBL/GenBank/DDBJ whole genome shotgun (WGS) entry which is preliminary data.</text>
</comment>
<dbReference type="GO" id="GO:0006421">
    <property type="term" value="P:asparaginyl-tRNA aminoacylation"/>
    <property type="evidence" value="ECO:0007669"/>
    <property type="project" value="TreeGrafter"/>
</dbReference>
<dbReference type="Gene3D" id="3.30.930.10">
    <property type="entry name" value="Bira Bifunctional Protein, Domain 2"/>
    <property type="match status" value="1"/>
</dbReference>
<accession>A0A4E0R637</accession>
<feature type="domain" description="Aminoacyl-transfer RNA synthetases class-II family profile" evidence="6">
    <location>
        <begin position="68"/>
        <end position="412"/>
    </location>
</feature>
<sequence length="422" mass="46209">MDQLHVRGDLHARSIRSLDGPDLSAVDTHDSQVGVVHGINAPRPDLGLLRSATGLTWRHRLPELAAMLRLRAHVKQIARSAMNHLGYLEVDTPILTTVSCEGTSEQFVVQPSLGVQTGNDGNAQPSCKSTSITLTGSAQLHLEALALGLSKVYALNPAFRAESSHTRNHLAEFYMLEAESVRLVTVNALCEEIESLTRLLVTRFLDRFSPKKGNCSDKDDEQPLPSAESRDMALVYSSLSHEDTQCLPKPGETKAYLSQLATLESSISKSFARLTFAEACSYLDRPGDKYADLSKEDERRVLSWIGQNTPVFLTRFPCSLKPFYCQSLDGLHAEAVDLLVPGVGELVGGSVRETCPNALIQRLTVDGTDAQNLDWYIKLRGLGGAPHGGFGLGFERLLQFLTGTYNIRDVIPFPRAVGRISL</sequence>
<evidence type="ECO:0000259" key="6">
    <source>
        <dbReference type="PROSITE" id="PS50862"/>
    </source>
</evidence>
<evidence type="ECO:0000256" key="3">
    <source>
        <dbReference type="ARBA" id="ARBA00022840"/>
    </source>
</evidence>
<dbReference type="PANTHER" id="PTHR22594">
    <property type="entry name" value="ASPARTYL/LYSYL-TRNA SYNTHETASE"/>
    <property type="match status" value="1"/>
</dbReference>
<keyword evidence="4" id="KW-0648">Protein biosynthesis</keyword>
<keyword evidence="5" id="KW-0030">Aminoacyl-tRNA synthetase</keyword>
<evidence type="ECO:0000256" key="1">
    <source>
        <dbReference type="ARBA" id="ARBA00022598"/>
    </source>
</evidence>
<dbReference type="Proteomes" id="UP000230066">
    <property type="component" value="Unassembled WGS sequence"/>
</dbReference>
<dbReference type="InterPro" id="IPR002312">
    <property type="entry name" value="Asp/Asn-tRNA-synth_IIb"/>
</dbReference>
<keyword evidence="2" id="KW-0547">Nucleotide-binding</keyword>
<dbReference type="SUPFAM" id="SSF55681">
    <property type="entry name" value="Class II aaRS and biotin synthetases"/>
    <property type="match status" value="1"/>
</dbReference>
<keyword evidence="8" id="KW-1185">Reference proteome</keyword>
<dbReference type="AlphaFoldDB" id="A0A4E0R637"/>
<organism evidence="7 8">
    <name type="scientific">Fasciola hepatica</name>
    <name type="common">Liver fluke</name>
    <dbReference type="NCBI Taxonomy" id="6192"/>
    <lineage>
        <taxon>Eukaryota</taxon>
        <taxon>Metazoa</taxon>
        <taxon>Spiralia</taxon>
        <taxon>Lophotrochozoa</taxon>
        <taxon>Platyhelminthes</taxon>
        <taxon>Trematoda</taxon>
        <taxon>Digenea</taxon>
        <taxon>Plagiorchiida</taxon>
        <taxon>Echinostomata</taxon>
        <taxon>Echinostomatoidea</taxon>
        <taxon>Fasciolidae</taxon>
        <taxon>Fasciola</taxon>
    </lineage>
</organism>
<keyword evidence="3" id="KW-0067">ATP-binding</keyword>
<proteinExistence type="predicted"/>
<dbReference type="InterPro" id="IPR045864">
    <property type="entry name" value="aa-tRNA-synth_II/BPL/LPL"/>
</dbReference>
<evidence type="ECO:0000313" key="8">
    <source>
        <dbReference type="Proteomes" id="UP000230066"/>
    </source>
</evidence>
<evidence type="ECO:0000256" key="2">
    <source>
        <dbReference type="ARBA" id="ARBA00022741"/>
    </source>
</evidence>
<dbReference type="EMBL" id="JXXN02002219">
    <property type="protein sequence ID" value="THD23303.1"/>
    <property type="molecule type" value="Genomic_DNA"/>
</dbReference>
<dbReference type="PANTHER" id="PTHR22594:SF34">
    <property type="entry name" value="ASPARAGINE--TRNA LIGASE, MITOCHONDRIAL-RELATED"/>
    <property type="match status" value="1"/>
</dbReference>
<keyword evidence="1" id="KW-0436">Ligase</keyword>
<gene>
    <name evidence="7" type="ORF">D915_005832</name>
</gene>
<name>A0A4E0R637_FASHE</name>
<dbReference type="PROSITE" id="PS50862">
    <property type="entry name" value="AA_TRNA_LIGASE_II"/>
    <property type="match status" value="1"/>
</dbReference>
<evidence type="ECO:0000256" key="4">
    <source>
        <dbReference type="ARBA" id="ARBA00022917"/>
    </source>
</evidence>
<dbReference type="GO" id="GO:0004816">
    <property type="term" value="F:asparagine-tRNA ligase activity"/>
    <property type="evidence" value="ECO:0007669"/>
    <property type="project" value="TreeGrafter"/>
</dbReference>
<reference evidence="7" key="1">
    <citation type="submission" date="2019-03" db="EMBL/GenBank/DDBJ databases">
        <title>Improved annotation for the trematode Fasciola hepatica.</title>
        <authorList>
            <person name="Choi Y.-J."/>
            <person name="Martin J."/>
            <person name="Mitreva M."/>
        </authorList>
    </citation>
    <scope>NUCLEOTIDE SEQUENCE [LARGE SCALE GENOMIC DNA]</scope>
</reference>
<dbReference type="PRINTS" id="PR01042">
    <property type="entry name" value="TRNASYNTHASP"/>
</dbReference>
<evidence type="ECO:0000313" key="7">
    <source>
        <dbReference type="EMBL" id="THD23303.1"/>
    </source>
</evidence>